<accession>A0ABV0XY09</accession>
<sequence length="105" mass="11997">MITLEELQRSTELRNQFPCSVPGFRYSASSFLVIIGEIPSRLFPRISSWPFWLPCCYKLLDSFDTNAHSPACPCSSIPPSTDLIHWKETMKETINQPPFTDTCQP</sequence>
<evidence type="ECO:0000313" key="1">
    <source>
        <dbReference type="EMBL" id="MEQ2286205.1"/>
    </source>
</evidence>
<dbReference type="EMBL" id="JAHRIP010018811">
    <property type="protein sequence ID" value="MEQ2286205.1"/>
    <property type="molecule type" value="Genomic_DNA"/>
</dbReference>
<keyword evidence="2" id="KW-1185">Reference proteome</keyword>
<reference evidence="1 2" key="1">
    <citation type="submission" date="2021-06" db="EMBL/GenBank/DDBJ databases">
        <authorList>
            <person name="Palmer J.M."/>
        </authorList>
    </citation>
    <scope>NUCLEOTIDE SEQUENCE [LARGE SCALE GENOMIC DNA]</scope>
    <source>
        <strain evidence="1 2">AS_MEX2019</strain>
        <tissue evidence="1">Muscle</tissue>
    </source>
</reference>
<organism evidence="1 2">
    <name type="scientific">Ameca splendens</name>
    <dbReference type="NCBI Taxonomy" id="208324"/>
    <lineage>
        <taxon>Eukaryota</taxon>
        <taxon>Metazoa</taxon>
        <taxon>Chordata</taxon>
        <taxon>Craniata</taxon>
        <taxon>Vertebrata</taxon>
        <taxon>Euteleostomi</taxon>
        <taxon>Actinopterygii</taxon>
        <taxon>Neopterygii</taxon>
        <taxon>Teleostei</taxon>
        <taxon>Neoteleostei</taxon>
        <taxon>Acanthomorphata</taxon>
        <taxon>Ovalentaria</taxon>
        <taxon>Atherinomorphae</taxon>
        <taxon>Cyprinodontiformes</taxon>
        <taxon>Goodeidae</taxon>
        <taxon>Ameca</taxon>
    </lineage>
</organism>
<gene>
    <name evidence="1" type="ORF">AMECASPLE_000007</name>
</gene>
<evidence type="ECO:0000313" key="2">
    <source>
        <dbReference type="Proteomes" id="UP001469553"/>
    </source>
</evidence>
<dbReference type="Proteomes" id="UP001469553">
    <property type="component" value="Unassembled WGS sequence"/>
</dbReference>
<proteinExistence type="predicted"/>
<protein>
    <submittedName>
        <fullName evidence="1">Uncharacterized protein</fullName>
    </submittedName>
</protein>
<comment type="caution">
    <text evidence="1">The sequence shown here is derived from an EMBL/GenBank/DDBJ whole genome shotgun (WGS) entry which is preliminary data.</text>
</comment>
<name>A0ABV0XY09_9TELE</name>